<evidence type="ECO:0000259" key="4">
    <source>
        <dbReference type="Pfam" id="PF15915"/>
    </source>
</evidence>
<organism evidence="5 6">
    <name type="scientific">Natronoarchaeum philippinense</name>
    <dbReference type="NCBI Taxonomy" id="558529"/>
    <lineage>
        <taxon>Archaea</taxon>
        <taxon>Methanobacteriati</taxon>
        <taxon>Methanobacteriota</taxon>
        <taxon>Stenosarchaea group</taxon>
        <taxon>Halobacteria</taxon>
        <taxon>Halobacteriales</taxon>
        <taxon>Natronoarchaeaceae</taxon>
    </lineage>
</organism>
<evidence type="ECO:0000259" key="3">
    <source>
        <dbReference type="Pfam" id="PF04967"/>
    </source>
</evidence>
<evidence type="ECO:0008006" key="7">
    <source>
        <dbReference type="Google" id="ProtNLM"/>
    </source>
</evidence>
<dbReference type="OrthoDB" id="156233at2157"/>
<dbReference type="PANTHER" id="PTHR34236">
    <property type="entry name" value="DIMETHYL SULFOXIDE REDUCTASE TRANSCRIPTIONAL ACTIVATOR"/>
    <property type="match status" value="1"/>
</dbReference>
<dbReference type="PANTHER" id="PTHR34236:SF1">
    <property type="entry name" value="DIMETHYL SULFOXIDE REDUCTASE TRANSCRIPTIONAL ACTIVATOR"/>
    <property type="match status" value="1"/>
</dbReference>
<dbReference type="EMBL" id="OBEJ01000001">
    <property type="protein sequence ID" value="SNZ04625.1"/>
    <property type="molecule type" value="Genomic_DNA"/>
</dbReference>
<evidence type="ECO:0000313" key="6">
    <source>
        <dbReference type="Proteomes" id="UP000219453"/>
    </source>
</evidence>
<proteinExistence type="predicted"/>
<reference evidence="6" key="1">
    <citation type="submission" date="2017-09" db="EMBL/GenBank/DDBJ databases">
        <authorList>
            <person name="Varghese N."/>
            <person name="Submissions S."/>
        </authorList>
    </citation>
    <scope>NUCLEOTIDE SEQUENCE [LARGE SCALE GENOMIC DNA]</scope>
    <source>
        <strain evidence="6">DSM 27208</strain>
    </source>
</reference>
<keyword evidence="1" id="KW-0805">Transcription regulation</keyword>
<feature type="domain" description="Bacterioopsin transcriptional activator GAF and HTH associated" evidence="4">
    <location>
        <begin position="7"/>
        <end position="154"/>
    </location>
</feature>
<keyword evidence="6" id="KW-1185">Reference proteome</keyword>
<dbReference type="RefSeq" id="WP_097007629.1">
    <property type="nucleotide sequence ID" value="NZ_OBEJ01000001.1"/>
</dbReference>
<protein>
    <recommendedName>
        <fullName evidence="7">GAF and HTH_10 associated domain-containing protein</fullName>
    </recommendedName>
</protein>
<accession>A0A285N578</accession>
<keyword evidence="2" id="KW-0804">Transcription</keyword>
<evidence type="ECO:0000256" key="1">
    <source>
        <dbReference type="ARBA" id="ARBA00023015"/>
    </source>
</evidence>
<evidence type="ECO:0000256" key="2">
    <source>
        <dbReference type="ARBA" id="ARBA00023163"/>
    </source>
</evidence>
<dbReference type="AlphaFoldDB" id="A0A285N578"/>
<dbReference type="Pfam" id="PF04967">
    <property type="entry name" value="HTH_10"/>
    <property type="match status" value="1"/>
</dbReference>
<sequence>MSVLCEITVPAEEFVLEDALTSAPDMRIEIKRVVAGPEDVTPYFWAYGDSVEAFDRALRDDETISNMVILEEQENDERFYRVSWNGAVPNLLSAITDAKATILEAVSGDDHRWELKMLFPDRDALTEFHAYCIDNDLDFELERVYRPENPQETAEYGVTDDQHEALTAAYDAGYFGVPREETLGEVAERLDISTNALSTRLRRGQRNLLSNTIVHDT</sequence>
<dbReference type="InterPro" id="IPR031803">
    <property type="entry name" value="BAT_GAF/HTH-assoc"/>
</dbReference>
<dbReference type="Pfam" id="PF15915">
    <property type="entry name" value="BAT"/>
    <property type="match status" value="1"/>
</dbReference>
<name>A0A285N578_NATPI</name>
<gene>
    <name evidence="5" type="ORF">SAMN06269185_0624</name>
</gene>
<dbReference type="InterPro" id="IPR007050">
    <property type="entry name" value="HTH_bacterioopsin"/>
</dbReference>
<evidence type="ECO:0000313" key="5">
    <source>
        <dbReference type="EMBL" id="SNZ04625.1"/>
    </source>
</evidence>
<feature type="domain" description="HTH bat-type" evidence="3">
    <location>
        <begin position="159"/>
        <end position="209"/>
    </location>
</feature>
<dbReference type="Proteomes" id="UP000219453">
    <property type="component" value="Unassembled WGS sequence"/>
</dbReference>